<dbReference type="RefSeq" id="WP_012803621.1">
    <property type="nucleotide sequence ID" value="NC_013171.1"/>
</dbReference>
<dbReference type="STRING" id="525919.Apre_0150"/>
<dbReference type="PANTHER" id="PTHR31047">
    <property type="entry name" value="MEIOTICALLY UP-REGULATED GENE 157 PROTEIN"/>
    <property type="match status" value="1"/>
</dbReference>
<evidence type="ECO:0008006" key="3">
    <source>
        <dbReference type="Google" id="ProtNLM"/>
    </source>
</evidence>
<dbReference type="PIRSF" id="PIRSF028846">
    <property type="entry name" value="UCP028846"/>
    <property type="match status" value="1"/>
</dbReference>
<dbReference type="SUPFAM" id="SSF48208">
    <property type="entry name" value="Six-hairpin glycosidases"/>
    <property type="match status" value="1"/>
</dbReference>
<dbReference type="PANTHER" id="PTHR31047:SF0">
    <property type="entry name" value="MEIOTICALLY UP-REGULATED GENE 157 PROTEIN"/>
    <property type="match status" value="1"/>
</dbReference>
<evidence type="ECO:0000313" key="1">
    <source>
        <dbReference type="EMBL" id="ACV28202.1"/>
    </source>
</evidence>
<dbReference type="Pfam" id="PF06824">
    <property type="entry name" value="Glyco_hydro_125"/>
    <property type="match status" value="1"/>
</dbReference>
<keyword evidence="2" id="KW-1185">Reference proteome</keyword>
<dbReference type="Gene3D" id="1.50.10.10">
    <property type="match status" value="1"/>
</dbReference>
<dbReference type="KEGG" id="apr:Apre_0150"/>
<dbReference type="InterPro" id="IPR008928">
    <property type="entry name" value="6-hairpin_glycosidase_sf"/>
</dbReference>
<evidence type="ECO:0000313" key="2">
    <source>
        <dbReference type="Proteomes" id="UP000002294"/>
    </source>
</evidence>
<dbReference type="HOGENOM" id="CLU_023537_0_0_9"/>
<proteinExistence type="predicted"/>
<dbReference type="EMBL" id="CP001708">
    <property type="protein sequence ID" value="ACV28202.1"/>
    <property type="molecule type" value="Genomic_DNA"/>
</dbReference>
<accession>C7RFE1</accession>
<dbReference type="Proteomes" id="UP000002294">
    <property type="component" value="Chromosome"/>
</dbReference>
<dbReference type="eggNOG" id="COG3538">
    <property type="taxonomic scope" value="Bacteria"/>
</dbReference>
<organism evidence="1 2">
    <name type="scientific">Anaerococcus prevotii (strain ATCC 9321 / DSM 20548 / JCM 6508 / NCTC 11806 / PC1)</name>
    <name type="common">Peptostreptococcus prevotii</name>
    <name type="synonym">Peptococcus prevotii</name>
    <dbReference type="NCBI Taxonomy" id="525919"/>
    <lineage>
        <taxon>Bacteria</taxon>
        <taxon>Bacillati</taxon>
        <taxon>Bacillota</taxon>
        <taxon>Tissierellia</taxon>
        <taxon>Tissierellales</taxon>
        <taxon>Peptoniphilaceae</taxon>
        <taxon>Anaerococcus</taxon>
    </lineage>
</organism>
<dbReference type="SMART" id="SM01149">
    <property type="entry name" value="DUF1237"/>
    <property type="match status" value="1"/>
</dbReference>
<dbReference type="GO" id="GO:0005975">
    <property type="term" value="P:carbohydrate metabolic process"/>
    <property type="evidence" value="ECO:0007669"/>
    <property type="project" value="InterPro"/>
</dbReference>
<dbReference type="AlphaFoldDB" id="C7RFE1"/>
<reference evidence="1 2" key="1">
    <citation type="journal article" date="2009" name="Stand. Genomic Sci.">
        <title>Complete genome sequence of Anaerococcus prevotii type strain (PC1).</title>
        <authorList>
            <person name="Labutti K."/>
            <person name="Pukall R."/>
            <person name="Steenblock K."/>
            <person name="Glavina Del Rio T."/>
            <person name="Tice H."/>
            <person name="Copeland A."/>
            <person name="Cheng J.F."/>
            <person name="Lucas S."/>
            <person name="Chen F."/>
            <person name="Nolan M."/>
            <person name="Bruce D."/>
            <person name="Goodwin L."/>
            <person name="Pitluck S."/>
            <person name="Ivanova N."/>
            <person name="Mavromatis K."/>
            <person name="Ovchinnikova G."/>
            <person name="Pati A."/>
            <person name="Chen A."/>
            <person name="Palaniappan K."/>
            <person name="Land M."/>
            <person name="Hauser L."/>
            <person name="Chang Y.J."/>
            <person name="Jeffries C.D."/>
            <person name="Chain P."/>
            <person name="Saunders E."/>
            <person name="Brettin T."/>
            <person name="Detter J.C."/>
            <person name="Han C."/>
            <person name="Goker M."/>
            <person name="Bristow J."/>
            <person name="Eisen J.A."/>
            <person name="Markowitz V."/>
            <person name="Hugenholtz P."/>
            <person name="Kyrpides N.C."/>
            <person name="Klenk H.P."/>
            <person name="Lapidus A."/>
        </authorList>
    </citation>
    <scope>NUCLEOTIDE SEQUENCE [LARGE SCALE GENOMIC DNA]</scope>
    <source>
        <strain evidence="2">ATCC 9321 / DSM 20548 / JCM 6508 / NCTC 11806 / PC1</strain>
    </source>
</reference>
<dbReference type="InterPro" id="IPR012341">
    <property type="entry name" value="6hp_glycosidase-like_sf"/>
</dbReference>
<name>C7RFE1_ANAPD</name>
<dbReference type="InterPro" id="IPR008313">
    <property type="entry name" value="GH125"/>
</dbReference>
<gene>
    <name evidence="1" type="ordered locus">Apre_0150</name>
</gene>
<protein>
    <recommendedName>
        <fullName evidence="3">Metal-independent alpha-mannosidase</fullName>
    </recommendedName>
</protein>
<sequence length="426" mass="49622">MKEIVKELIDQVNESDDLSPEIKKIFAKAINNTFTTTMKETERGDVFVITGDIEAMWLRDSSGQIRPLFYIDSKEADELIRKVLKRQIFCLDKDLYANAFNLKANSRSWSDKDITDFDSPWIWERKYELDSLCYVMEVAYMYYEKTHDKTVFNEDFLKVLEKILDLIKLEQNHENSTYEFERPDPWAPSDSLRNGKRGTEIGFTGMSWTGFRPSDDSCLYQYLIPSNAFATVVLKRLAKALRQEEIRLDLCEKMDDLAIEIDHGIREYGIIEDEDFGKIYAYETDGLGSYNLMDDANIPSLLSLPYLGYVDKKDPIYKNTRAFILSEKNKNYFEGKAAKGIGSDHTPKDYIWHLALAMELMTADSRDEMDRILAYFEKTHAGKYLMHEGFHKDNPSEYTRDWFSWANSIFVEAVLRYIGIDMVKAS</sequence>